<dbReference type="EMBL" id="BSYO01000018">
    <property type="protein sequence ID" value="GMH18175.1"/>
    <property type="molecule type" value="Genomic_DNA"/>
</dbReference>
<comment type="caution">
    <text evidence="1">The sequence shown here is derived from an EMBL/GenBank/DDBJ whole genome shotgun (WGS) entry which is preliminary data.</text>
</comment>
<protein>
    <submittedName>
        <fullName evidence="1">Uncharacterized protein</fullName>
    </submittedName>
</protein>
<accession>A0AAD3SW37</accession>
<organism evidence="1 2">
    <name type="scientific">Nepenthes gracilis</name>
    <name type="common">Slender pitcher plant</name>
    <dbReference type="NCBI Taxonomy" id="150966"/>
    <lineage>
        <taxon>Eukaryota</taxon>
        <taxon>Viridiplantae</taxon>
        <taxon>Streptophyta</taxon>
        <taxon>Embryophyta</taxon>
        <taxon>Tracheophyta</taxon>
        <taxon>Spermatophyta</taxon>
        <taxon>Magnoliopsida</taxon>
        <taxon>eudicotyledons</taxon>
        <taxon>Gunneridae</taxon>
        <taxon>Pentapetalae</taxon>
        <taxon>Caryophyllales</taxon>
        <taxon>Nepenthaceae</taxon>
        <taxon>Nepenthes</taxon>
    </lineage>
</organism>
<sequence>MVAGSKELTWVSGIDVPTASASWQFPRSSSSASKSPCTSLDFQNSKVFGLTLHSAVWGRSEFKTGYQNRILKCYTSPIHPHYRLTFHHVPPFQILRHRNPCSKPPLTFVIYLNLCQSRYSPGTTPDLRSRIYDLGHAIAISKIAIPVRRHRYSNLGSDTASSSQESFFRSALISHQ</sequence>
<evidence type="ECO:0000313" key="1">
    <source>
        <dbReference type="EMBL" id="GMH18175.1"/>
    </source>
</evidence>
<dbReference type="AlphaFoldDB" id="A0AAD3SW37"/>
<name>A0AAD3SW37_NEPGR</name>
<gene>
    <name evidence="1" type="ORF">Nepgr_020016</name>
</gene>
<proteinExistence type="predicted"/>
<keyword evidence="2" id="KW-1185">Reference proteome</keyword>
<dbReference type="Proteomes" id="UP001279734">
    <property type="component" value="Unassembled WGS sequence"/>
</dbReference>
<evidence type="ECO:0000313" key="2">
    <source>
        <dbReference type="Proteomes" id="UP001279734"/>
    </source>
</evidence>
<reference evidence="1" key="1">
    <citation type="submission" date="2023-05" db="EMBL/GenBank/DDBJ databases">
        <title>Nepenthes gracilis genome sequencing.</title>
        <authorList>
            <person name="Fukushima K."/>
        </authorList>
    </citation>
    <scope>NUCLEOTIDE SEQUENCE</scope>
    <source>
        <strain evidence="1">SING2019-196</strain>
    </source>
</reference>